<proteinExistence type="predicted"/>
<evidence type="ECO:0008006" key="3">
    <source>
        <dbReference type="Google" id="ProtNLM"/>
    </source>
</evidence>
<gene>
    <name evidence="1" type="ORF">DI536_24540</name>
</gene>
<comment type="caution">
    <text evidence="1">The sequence shown here is derived from an EMBL/GenBank/DDBJ whole genome shotgun (WGS) entry which is preliminary data.</text>
</comment>
<reference evidence="1 2" key="1">
    <citation type="submission" date="2017-08" db="EMBL/GenBank/DDBJ databases">
        <title>Infants hospitalized years apart are colonized by the same room-sourced microbial strains.</title>
        <authorList>
            <person name="Brooks B."/>
            <person name="Olm M.R."/>
            <person name="Firek B.A."/>
            <person name="Baker R."/>
            <person name="Thomas B.C."/>
            <person name="Morowitz M.J."/>
            <person name="Banfield J.F."/>
        </authorList>
    </citation>
    <scope>NUCLEOTIDE SEQUENCE [LARGE SCALE GENOMIC DNA]</scope>
    <source>
        <strain evidence="1">S2_003_000_R2_14</strain>
    </source>
</reference>
<sequence length="240" mass="27153">MTLGGHVALSHTTAGVIHGLDGVRHGSTFEALAPRTQQTGLDGLTLHRTSAHFDIVRVRGLPVTNLARTVLDLAGVMQPDAYERALDAAQRQRPNLGPWLGYVMKKLDMRGPPGIARVKELLAIRLGINDSSLETDVTRALRSAGITPWRHQFTVVDGWGRRIVRADFAWPRHRIVLHADSFNWHRHREQFDLDREQRNALRDAGWEELVVTCTSLENGVWLQQLRRLLARRDPQTKLQL</sequence>
<evidence type="ECO:0000313" key="2">
    <source>
        <dbReference type="Proteomes" id="UP000249061"/>
    </source>
</evidence>
<dbReference type="SUPFAM" id="SSF52980">
    <property type="entry name" value="Restriction endonuclease-like"/>
    <property type="match status" value="1"/>
</dbReference>
<dbReference type="Gene3D" id="3.40.960.10">
    <property type="entry name" value="VSR Endonuclease"/>
    <property type="match status" value="1"/>
</dbReference>
<accession>A0A2W5VET4</accession>
<dbReference type="AlphaFoldDB" id="A0A2W5VET4"/>
<dbReference type="InterPro" id="IPR011335">
    <property type="entry name" value="Restrct_endonuc-II-like"/>
</dbReference>
<organism evidence="1 2">
    <name type="scientific">Archangium gephyra</name>
    <dbReference type="NCBI Taxonomy" id="48"/>
    <lineage>
        <taxon>Bacteria</taxon>
        <taxon>Pseudomonadati</taxon>
        <taxon>Myxococcota</taxon>
        <taxon>Myxococcia</taxon>
        <taxon>Myxococcales</taxon>
        <taxon>Cystobacterineae</taxon>
        <taxon>Archangiaceae</taxon>
        <taxon>Archangium</taxon>
    </lineage>
</organism>
<dbReference type="Proteomes" id="UP000249061">
    <property type="component" value="Unassembled WGS sequence"/>
</dbReference>
<dbReference type="EMBL" id="QFQP01000024">
    <property type="protein sequence ID" value="PZR08671.1"/>
    <property type="molecule type" value="Genomic_DNA"/>
</dbReference>
<evidence type="ECO:0000313" key="1">
    <source>
        <dbReference type="EMBL" id="PZR08671.1"/>
    </source>
</evidence>
<protein>
    <recommendedName>
        <fullName evidence="3">DUF559 domain-containing protein</fullName>
    </recommendedName>
</protein>
<name>A0A2W5VET4_9BACT</name>